<organism evidence="1">
    <name type="scientific">Candidatus Kentrum sp. LFY</name>
    <dbReference type="NCBI Taxonomy" id="2126342"/>
    <lineage>
        <taxon>Bacteria</taxon>
        <taxon>Pseudomonadati</taxon>
        <taxon>Pseudomonadota</taxon>
        <taxon>Gammaproteobacteria</taxon>
        <taxon>Candidatus Kentrum</taxon>
    </lineage>
</organism>
<name>A0A450UVF7_9GAMM</name>
<dbReference type="EMBL" id="CAADFH010000060">
    <property type="protein sequence ID" value="VFJ96548.1"/>
    <property type="molecule type" value="Genomic_DNA"/>
</dbReference>
<reference evidence="1" key="1">
    <citation type="submission" date="2019-02" db="EMBL/GenBank/DDBJ databases">
        <authorList>
            <person name="Gruber-Vodicka R. H."/>
            <person name="Seah K. B. B."/>
        </authorList>
    </citation>
    <scope>NUCLEOTIDE SEQUENCE</scope>
    <source>
        <strain evidence="1">BECK_M6</strain>
    </source>
</reference>
<evidence type="ECO:0000313" key="1">
    <source>
        <dbReference type="EMBL" id="VFJ96548.1"/>
    </source>
</evidence>
<sequence length="218" mass="25185">MPKIRCLTAHPLQHPFRLISQLERTVKALPILLRRLGPWLSPQCHVEIESPIRVHRDRFLKYDEEEYKKEFQRYLQLAASKSGDNGWILILLDADNDCPAQLGPQILERAKIVIPHRPVSVVLANREFEAWFLAAARSLDGKRDFSYTEEPISGPENTRNAKGWLGKHMGSGRKYYEVTDQPAFAAHFDLAMAHRGSRSFRKLCNEWKKRIVRCSPSL</sequence>
<evidence type="ECO:0008006" key="2">
    <source>
        <dbReference type="Google" id="ProtNLM"/>
    </source>
</evidence>
<proteinExistence type="predicted"/>
<gene>
    <name evidence="1" type="ORF">BECKLFY1418A_GA0070994_106018</name>
</gene>
<dbReference type="InterPro" id="IPR025455">
    <property type="entry name" value="DUF4276"/>
</dbReference>
<accession>A0A450UVF7</accession>
<dbReference type="Pfam" id="PF14103">
    <property type="entry name" value="DUF4276"/>
    <property type="match status" value="1"/>
</dbReference>
<dbReference type="AlphaFoldDB" id="A0A450UVF7"/>
<protein>
    <recommendedName>
        <fullName evidence="2">DUF4276 family protein</fullName>
    </recommendedName>
</protein>